<evidence type="ECO:0000313" key="3">
    <source>
        <dbReference type="Proteomes" id="UP000013047"/>
    </source>
</evidence>
<dbReference type="AlphaFoldDB" id="N6ZSD3"/>
<dbReference type="RefSeq" id="WP_004361789.1">
    <property type="nucleotide sequence ID" value="NZ_AMXF01000057.1"/>
</dbReference>
<dbReference type="Proteomes" id="UP000013047">
    <property type="component" value="Unassembled WGS sequence"/>
</dbReference>
<dbReference type="EMBL" id="AMXF01000057">
    <property type="protein sequence ID" value="ENO97243.1"/>
    <property type="molecule type" value="Genomic_DNA"/>
</dbReference>
<name>N6ZSD3_9RHOO</name>
<dbReference type="Pfam" id="PF13304">
    <property type="entry name" value="AAA_21"/>
    <property type="match status" value="2"/>
</dbReference>
<gene>
    <name evidence="2" type="ORF">C667_09890</name>
</gene>
<protein>
    <submittedName>
        <fullName evidence="2">Putative ATPase</fullName>
    </submittedName>
</protein>
<dbReference type="GO" id="GO:0016887">
    <property type="term" value="F:ATP hydrolysis activity"/>
    <property type="evidence" value="ECO:0007669"/>
    <property type="project" value="InterPro"/>
</dbReference>
<feature type="domain" description="ATPase AAA-type core" evidence="1">
    <location>
        <begin position="216"/>
        <end position="316"/>
    </location>
</feature>
<dbReference type="SUPFAM" id="SSF52540">
    <property type="entry name" value="P-loop containing nucleoside triphosphate hydrolases"/>
    <property type="match status" value="1"/>
</dbReference>
<organism evidence="2 3">
    <name type="scientific">Thauera phenylacetica B4P</name>
    <dbReference type="NCBI Taxonomy" id="1234382"/>
    <lineage>
        <taxon>Bacteria</taxon>
        <taxon>Pseudomonadati</taxon>
        <taxon>Pseudomonadota</taxon>
        <taxon>Betaproteobacteria</taxon>
        <taxon>Rhodocyclales</taxon>
        <taxon>Zoogloeaceae</taxon>
        <taxon>Thauera</taxon>
    </lineage>
</organism>
<accession>N6ZSD3</accession>
<dbReference type="InterPro" id="IPR014555">
    <property type="entry name" value="RecF-like"/>
</dbReference>
<evidence type="ECO:0000259" key="1">
    <source>
        <dbReference type="Pfam" id="PF13304"/>
    </source>
</evidence>
<dbReference type="GO" id="GO:0000731">
    <property type="term" value="P:DNA synthesis involved in DNA repair"/>
    <property type="evidence" value="ECO:0007669"/>
    <property type="project" value="TreeGrafter"/>
</dbReference>
<dbReference type="GO" id="GO:0005524">
    <property type="term" value="F:ATP binding"/>
    <property type="evidence" value="ECO:0007669"/>
    <property type="project" value="InterPro"/>
</dbReference>
<dbReference type="PANTHER" id="PTHR32182:SF22">
    <property type="entry name" value="ATP-DEPENDENT ENDONUCLEASE, OLD FAMILY-RELATED"/>
    <property type="match status" value="1"/>
</dbReference>
<dbReference type="OrthoDB" id="9815944at2"/>
<feature type="domain" description="ATPase AAA-type core" evidence="1">
    <location>
        <begin position="25"/>
        <end position="85"/>
    </location>
</feature>
<comment type="caution">
    <text evidence="2">The sequence shown here is derived from an EMBL/GenBank/DDBJ whole genome shotgun (WGS) entry which is preliminary data.</text>
</comment>
<proteinExistence type="predicted"/>
<dbReference type="PIRSF" id="PIRSF029347">
    <property type="entry name" value="RecF"/>
    <property type="match status" value="1"/>
</dbReference>
<evidence type="ECO:0000313" key="2">
    <source>
        <dbReference type="EMBL" id="ENO97243.1"/>
    </source>
</evidence>
<dbReference type="InterPro" id="IPR027417">
    <property type="entry name" value="P-loop_NTPase"/>
</dbReference>
<dbReference type="GO" id="GO:0006302">
    <property type="term" value="P:double-strand break repair"/>
    <property type="evidence" value="ECO:0007669"/>
    <property type="project" value="TreeGrafter"/>
</dbReference>
<dbReference type="PANTHER" id="PTHR32182">
    <property type="entry name" value="DNA REPLICATION AND REPAIR PROTEIN RECF"/>
    <property type="match status" value="1"/>
</dbReference>
<reference evidence="2 3" key="1">
    <citation type="submission" date="2012-09" db="EMBL/GenBank/DDBJ databases">
        <title>Draft Genome Sequences of 6 Strains from Genus Thauera.</title>
        <authorList>
            <person name="Liu B."/>
            <person name="Shapleigh J.P."/>
            <person name="Frostegard A.H."/>
        </authorList>
    </citation>
    <scope>NUCLEOTIDE SEQUENCE [LARGE SCALE GENOMIC DNA]</scope>
    <source>
        <strain evidence="2 3">B4P</strain>
    </source>
</reference>
<keyword evidence="3" id="KW-1185">Reference proteome</keyword>
<dbReference type="Gene3D" id="3.40.50.300">
    <property type="entry name" value="P-loop containing nucleotide triphosphate hydrolases"/>
    <property type="match status" value="2"/>
</dbReference>
<dbReference type="InterPro" id="IPR003959">
    <property type="entry name" value="ATPase_AAA_core"/>
</dbReference>
<sequence>MSLLNKLTVNGFKSIDSCELELQRLNVVIGPNGAGKSNLIGVFRFLNSVLSKQLQLYVGEHGGPDRLLHHGEKTTPKMSFRFDFGSNAYSFCLKPAVGDTMVFDWETIYYHDVRYYSRPWSLQIGAGHKETALHEAANTAGQGKRVAEHVLEGVQGWVVYHFHDTSSSAPAKKTQDIDDNRTFRSDAANLAAFLYWMKLTHPTEYRHVVEHVQLVAPFFDDFTLEPSRTNPNKIKLEWRQKGSDAYFDGFSLSDGTLRFICLAVLLLQPSLPSLILLDEPELGLHPFAITILSEMIEAAARRSQVILATQSVTLLNQFSPEAIIIADNDGLRTHFRRLTEQDLSSWMNDYSVGDLWEKNIIGGRP</sequence>